<name>E7QUI6_HALPU</name>
<dbReference type="AlphaFoldDB" id="E7QUI6"/>
<dbReference type="RefSeq" id="WP_007980221.1">
    <property type="nucleotide sequence ID" value="NZ_AEMG01000011.1"/>
</dbReference>
<evidence type="ECO:0000313" key="2">
    <source>
        <dbReference type="Proteomes" id="UP000003751"/>
    </source>
</evidence>
<comment type="caution">
    <text evidence="1">The sequence shown here is derived from an EMBL/GenBank/DDBJ whole genome shotgun (WGS) entry which is preliminary data.</text>
</comment>
<dbReference type="EMBL" id="AEMG01000011">
    <property type="protein sequence ID" value="EFW91792.1"/>
    <property type="molecule type" value="Genomic_DNA"/>
</dbReference>
<proteinExistence type="predicted"/>
<accession>E7QUI6</accession>
<gene>
    <name evidence="1" type="ORF">ZOD2009_12352</name>
</gene>
<dbReference type="Proteomes" id="UP000003751">
    <property type="component" value="Unassembled WGS sequence"/>
</dbReference>
<organism evidence="1 2">
    <name type="scientific">Haladaptatus paucihalophilus DX253</name>
    <dbReference type="NCBI Taxonomy" id="797209"/>
    <lineage>
        <taxon>Archaea</taxon>
        <taxon>Methanobacteriati</taxon>
        <taxon>Methanobacteriota</taxon>
        <taxon>Stenosarchaea group</taxon>
        <taxon>Halobacteria</taxon>
        <taxon>Halobacteriales</taxon>
        <taxon>Haladaptataceae</taxon>
        <taxon>Haladaptatus</taxon>
    </lineage>
</organism>
<sequence length="167" mass="18683">PELEQGATTLAQVWINDVLLLLMRFTRFVRIEARGERAQTDVSYQFVPASPPSSNRSGDGLPYYVAFCVTHLSGLTGRANRGRTYFGPLSENDQNNNLINQSVANAFVGALNTIRSQMAAQGWEHVIVSRYLNKQRRAEGVATPVIGYRYYDLVLDTQRSRKRGQGS</sequence>
<evidence type="ECO:0000313" key="1">
    <source>
        <dbReference type="EMBL" id="EFW91792.1"/>
    </source>
</evidence>
<protein>
    <submittedName>
        <fullName evidence="1">Uncharacterized protein</fullName>
    </submittedName>
</protein>
<reference evidence="1 2" key="1">
    <citation type="journal article" date="2014" name="ISME J.">
        <title>Trehalose/2-sulfotrehalose biosynthesis and glycine-betaine uptake are widely spread mechanisms for osmoadaptation in the Halobacteriales.</title>
        <authorList>
            <person name="Youssef N.H."/>
            <person name="Savage-Ashlock K.N."/>
            <person name="McCully A.L."/>
            <person name="Luedtke B."/>
            <person name="Shaw E.I."/>
            <person name="Hoff W.D."/>
            <person name="Elshahed M.S."/>
        </authorList>
    </citation>
    <scope>NUCLEOTIDE SEQUENCE [LARGE SCALE GENOMIC DNA]</scope>
    <source>
        <strain evidence="1 2">DX253</strain>
    </source>
</reference>
<feature type="non-terminal residue" evidence="1">
    <location>
        <position position="1"/>
    </location>
</feature>